<reference evidence="3 4" key="1">
    <citation type="journal article" date="2009" name="Stand. Genomic Sci.">
        <title>Complete genome sequence of Jonesia denitrificans type strain (Prevot 55134).</title>
        <authorList>
            <person name="Pukall R."/>
            <person name="Gehrich-Schroter G."/>
            <person name="Lapidus A."/>
            <person name="Nolan M."/>
            <person name="Glavina Del Rio T."/>
            <person name="Lucas S."/>
            <person name="Chen F."/>
            <person name="Tice H."/>
            <person name="Pitluck S."/>
            <person name="Cheng J.F."/>
            <person name="Copeland A."/>
            <person name="Saunders E."/>
            <person name="Brettin T."/>
            <person name="Detter J.C."/>
            <person name="Bruce D."/>
            <person name="Goodwin L."/>
            <person name="Pati A."/>
            <person name="Ivanova N."/>
            <person name="Mavromatis K."/>
            <person name="Ovchinnikova G."/>
            <person name="Chen A."/>
            <person name="Palaniappan K."/>
            <person name="Land M."/>
            <person name="Hauser L."/>
            <person name="Chang Y.J."/>
            <person name="Jeffries C.D."/>
            <person name="Chain P."/>
            <person name="Goker M."/>
            <person name="Bristow J."/>
            <person name="Eisen J.A."/>
            <person name="Markowitz V."/>
            <person name="Hugenholtz P."/>
            <person name="Kyrpides N.C."/>
            <person name="Klenk H.P."/>
            <person name="Han C."/>
        </authorList>
    </citation>
    <scope>NUCLEOTIDE SEQUENCE [LARGE SCALE GENOMIC DNA]</scope>
    <source>
        <strain evidence="4">ATCC 14870 / DSM 20603 / BCRC 15368 / CIP 55.134 / JCM 11481 / NBRC 15587 / NCTC 10816 / Prevot 55134</strain>
    </source>
</reference>
<dbReference type="PRINTS" id="PR00081">
    <property type="entry name" value="GDHRDH"/>
</dbReference>
<dbReference type="Gene3D" id="3.40.50.720">
    <property type="entry name" value="NAD(P)-binding Rossmann-like Domain"/>
    <property type="match status" value="2"/>
</dbReference>
<dbReference type="OrthoDB" id="9804774at2"/>
<proteinExistence type="inferred from homology"/>
<dbReference type="PANTHER" id="PTHR42879">
    <property type="entry name" value="3-OXOACYL-(ACYL-CARRIER-PROTEIN) REDUCTASE"/>
    <property type="match status" value="1"/>
</dbReference>
<dbReference type="InterPro" id="IPR036291">
    <property type="entry name" value="NAD(P)-bd_dom_sf"/>
</dbReference>
<dbReference type="PRINTS" id="PR00080">
    <property type="entry name" value="SDRFAMILY"/>
</dbReference>
<sequence length="472" mass="48915">MTDRYTSFVHHGFGKTLAQKLGLPQPVPLRRHTPSAPVVTGPVLVLSTAPAAASGDSTTGASAGEHPPSDADAVATLLLNGLGSDELIDVRRSPHTAEGTRWGTVIVVATEVTHPNDLAAAMLPLGQVLRGLGQCGRVLFITRDPEEADRPAVAAARQAVISTMRSVAKELRRGATANALVLGADATVTGTPVLSALRFFLSPKSAFVSGQPVTISSDAGHVPENWDRPLDGQVAVVTGAAQGIGAEIAATLARDGARVVAVDIPAAGESLARVANRIKGTALQLDITSPDAAEVILTHAVDRYGRLDIVIHNAGITRDKLLANMDDDRWNSVMTVNIASQLAMNDHFLASEHFHRNPRIVSLASTSGIAGNRGQTNYGASKGGVIGMVTASAPLLAEHGGTMNAVAPGFIETTMTSKIPFATREVARRLNSLQQGGHPVDVAETIAFLVSPASVGINGVVVRVCGQNLVGA</sequence>
<dbReference type="SMART" id="SM00822">
    <property type="entry name" value="PKS_KR"/>
    <property type="match status" value="1"/>
</dbReference>
<dbReference type="HOGENOM" id="CLU_047208_0_0_11"/>
<evidence type="ECO:0000256" key="1">
    <source>
        <dbReference type="ARBA" id="ARBA00006484"/>
    </source>
</evidence>
<dbReference type="NCBIfam" id="NF006110">
    <property type="entry name" value="PRK08261.1"/>
    <property type="match status" value="1"/>
</dbReference>
<organism evidence="3 4">
    <name type="scientific">Jonesia denitrificans (strain ATCC 14870 / DSM 20603 / BCRC 15368 / CIP 55.134 / JCM 11481 / NBRC 15587 / NCTC 10816 / Prevot 55134)</name>
    <name type="common">Listeria denitrificans</name>
    <dbReference type="NCBI Taxonomy" id="471856"/>
    <lineage>
        <taxon>Bacteria</taxon>
        <taxon>Bacillati</taxon>
        <taxon>Actinomycetota</taxon>
        <taxon>Actinomycetes</taxon>
        <taxon>Micrococcales</taxon>
        <taxon>Jonesiaceae</taxon>
        <taxon>Jonesia</taxon>
    </lineage>
</organism>
<dbReference type="PANTHER" id="PTHR42879:SF2">
    <property type="entry name" value="3-OXOACYL-[ACYL-CARRIER-PROTEIN] REDUCTASE FABG"/>
    <property type="match status" value="1"/>
</dbReference>
<dbReference type="Proteomes" id="UP000000628">
    <property type="component" value="Chromosome"/>
</dbReference>
<dbReference type="KEGG" id="jde:Jden_2379"/>
<dbReference type="STRING" id="471856.Jden_2379"/>
<keyword evidence="4" id="KW-1185">Reference proteome</keyword>
<protein>
    <submittedName>
        <fullName evidence="3">Short-chain dehydrogenase/reductase SDR</fullName>
    </submittedName>
</protein>
<name>C7R2M2_JONDD</name>
<evidence type="ECO:0000313" key="3">
    <source>
        <dbReference type="EMBL" id="ACV10013.1"/>
    </source>
</evidence>
<dbReference type="InterPro" id="IPR057326">
    <property type="entry name" value="KR_dom"/>
</dbReference>
<comment type="similarity">
    <text evidence="1">Belongs to the short-chain dehydrogenases/reductases (SDR) family.</text>
</comment>
<feature type="domain" description="Ketoreductase" evidence="2">
    <location>
        <begin position="233"/>
        <end position="409"/>
    </location>
</feature>
<dbReference type="AlphaFoldDB" id="C7R2M2"/>
<dbReference type="Pfam" id="PF13561">
    <property type="entry name" value="adh_short_C2"/>
    <property type="match status" value="1"/>
</dbReference>
<dbReference type="InterPro" id="IPR002347">
    <property type="entry name" value="SDR_fam"/>
</dbReference>
<gene>
    <name evidence="3" type="ordered locus">Jden_2379</name>
</gene>
<dbReference type="eggNOG" id="COG1028">
    <property type="taxonomic scope" value="Bacteria"/>
</dbReference>
<dbReference type="SUPFAM" id="SSF51735">
    <property type="entry name" value="NAD(P)-binding Rossmann-fold domains"/>
    <property type="match status" value="1"/>
</dbReference>
<dbReference type="FunFam" id="3.40.50.720:FF:000338">
    <property type="entry name" value="3-oxoacyl-ACP reductase FabG"/>
    <property type="match status" value="1"/>
</dbReference>
<dbReference type="InterPro" id="IPR050259">
    <property type="entry name" value="SDR"/>
</dbReference>
<evidence type="ECO:0000313" key="4">
    <source>
        <dbReference type="Proteomes" id="UP000000628"/>
    </source>
</evidence>
<accession>C7R2M2</accession>
<dbReference type="RefSeq" id="WP_015772624.1">
    <property type="nucleotide sequence ID" value="NC_013174.1"/>
</dbReference>
<evidence type="ECO:0000259" key="2">
    <source>
        <dbReference type="SMART" id="SM00822"/>
    </source>
</evidence>
<dbReference type="EMBL" id="CP001706">
    <property type="protein sequence ID" value="ACV10013.1"/>
    <property type="molecule type" value="Genomic_DNA"/>
</dbReference>